<sequence length="41" mass="4871">MKESHTFIPPCMIDLLTLHTMRIRMDRCWVNALIRATVQLD</sequence>
<protein>
    <submittedName>
        <fullName evidence="1">Uncharacterized protein</fullName>
    </submittedName>
</protein>
<dbReference type="HOGENOM" id="CLU_3264910_0_0_9"/>
<dbReference type="EMBL" id="AWSJ01000255">
    <property type="protein sequence ID" value="ERI07667.1"/>
    <property type="molecule type" value="Genomic_DNA"/>
</dbReference>
<dbReference type="Proteomes" id="UP000016511">
    <property type="component" value="Unassembled WGS sequence"/>
</dbReference>
<gene>
    <name evidence="1" type="ORF">HMPREF0083_04255</name>
</gene>
<accession>U1Y683</accession>
<organism evidence="1 2">
    <name type="scientific">Aneurinibacillus aneurinilyticus ATCC 12856</name>
    <dbReference type="NCBI Taxonomy" id="649747"/>
    <lineage>
        <taxon>Bacteria</taxon>
        <taxon>Bacillati</taxon>
        <taxon>Bacillota</taxon>
        <taxon>Bacilli</taxon>
        <taxon>Bacillales</taxon>
        <taxon>Paenibacillaceae</taxon>
        <taxon>Aneurinibacillus group</taxon>
        <taxon>Aneurinibacillus</taxon>
    </lineage>
</organism>
<evidence type="ECO:0000313" key="1">
    <source>
        <dbReference type="EMBL" id="ERI07667.1"/>
    </source>
</evidence>
<dbReference type="AlphaFoldDB" id="U1Y683"/>
<comment type="caution">
    <text evidence="1">The sequence shown here is derived from an EMBL/GenBank/DDBJ whole genome shotgun (WGS) entry which is preliminary data.</text>
</comment>
<proteinExistence type="predicted"/>
<name>U1Y683_ANEAE</name>
<evidence type="ECO:0000313" key="2">
    <source>
        <dbReference type="Proteomes" id="UP000016511"/>
    </source>
</evidence>
<keyword evidence="2" id="KW-1185">Reference proteome</keyword>
<reference evidence="1 2" key="1">
    <citation type="submission" date="2013-08" db="EMBL/GenBank/DDBJ databases">
        <authorList>
            <person name="Weinstock G."/>
            <person name="Sodergren E."/>
            <person name="Wylie T."/>
            <person name="Fulton L."/>
            <person name="Fulton R."/>
            <person name="Fronick C."/>
            <person name="O'Laughlin M."/>
            <person name="Godfrey J."/>
            <person name="Miner T."/>
            <person name="Herter B."/>
            <person name="Appelbaum E."/>
            <person name="Cordes M."/>
            <person name="Lek S."/>
            <person name="Wollam A."/>
            <person name="Pepin K.H."/>
            <person name="Palsikar V.B."/>
            <person name="Mitreva M."/>
            <person name="Wilson R.K."/>
        </authorList>
    </citation>
    <scope>NUCLEOTIDE SEQUENCE [LARGE SCALE GENOMIC DNA]</scope>
    <source>
        <strain evidence="1 2">ATCC 12856</strain>
    </source>
</reference>